<proteinExistence type="predicted"/>
<protein>
    <submittedName>
        <fullName evidence="1">Uncharacterized protein</fullName>
    </submittedName>
</protein>
<keyword evidence="2" id="KW-1185">Reference proteome</keyword>
<evidence type="ECO:0000313" key="1">
    <source>
        <dbReference type="EMBL" id="MBD2293705.1"/>
    </source>
</evidence>
<dbReference type="EMBL" id="JACJQU010000004">
    <property type="protein sequence ID" value="MBD2293705.1"/>
    <property type="molecule type" value="Genomic_DNA"/>
</dbReference>
<reference evidence="2" key="1">
    <citation type="journal article" date="2020" name="ISME J.">
        <title>Comparative genomics reveals insights into cyanobacterial evolution and habitat adaptation.</title>
        <authorList>
            <person name="Chen M.Y."/>
            <person name="Teng W.K."/>
            <person name="Zhao L."/>
            <person name="Hu C.X."/>
            <person name="Zhou Y.K."/>
            <person name="Han B.P."/>
            <person name="Song L.R."/>
            <person name="Shu W.S."/>
        </authorList>
    </citation>
    <scope>NUCLEOTIDE SEQUENCE [LARGE SCALE GENOMIC DNA]</scope>
    <source>
        <strain evidence="2">FACHB-251</strain>
    </source>
</reference>
<dbReference type="AlphaFoldDB" id="A0A927A1P5"/>
<dbReference type="Proteomes" id="UP000662185">
    <property type="component" value="Unassembled WGS sequence"/>
</dbReference>
<accession>A0A927A1P5</accession>
<name>A0A927A1P5_9NOST</name>
<sequence>MNKIAINPDLANVDYTDLLAKILLVLQKPNQQIFKLSDDNKRLRINIDQVATEVANLQVENPLGASANSVRSATVNISPGSEEKFRNQIHAIKDCVEKLLESSLGNSKSIEEFVSKLITDLQTFQGKTAKLDFTYPFLPYDNLQKQRLTFKKNNPENRELLKVHKLTISVQKTRDFDTELRKGLENYIRVKFASANPEEKQDLEYILEDLEKDKNSDLFRLRDVVNKETLGKLKKQAQINYLEFLLENINTKTSNLNAAGAIYLEDLIRRLRLIETYINDSNKADGDYLVNYAGAEINYKDAFSRGEAFDKLPIIPIVEGFLGETKDENRGEIQFVFGLKLKFDGKVHTDGGKSVFDYRLNILNPDSQEHKDALADPLQRESFPKKVLQIAFLYYFLFASPHNPKSNNYVLKDELKYDPLEAFEKKVIHKLQGSDETAKEQLLRNIYKYLQEFNIQFKINRLKGVLQNLLKHKTSFPTRDYPVHISVKNGLLEEDTQNIFNNNTFFKPVVRGNPKEVLKYISLGKPNTETNSLCTLPAKVTIKDIHFFATDDQETFSMEYDLTGIRALPVVFAPLDDPRCLKSCSQHFKNRQLLLFPYSLEDKKLEPHQAFIYKFTYGLLAYICLKILLDKQTRLFIPILRLHLHGKDDDAPIEKFIVSLSGVLSHLFNETHRANKKGFDIRELGFKIPNTMSSLYSVLPKKFSFHSSSKSPQLDKLAIIIVSSRESDRGWSGSAKISNLMGEIIGVNMKNGVVKFQLPTTFSDNYNQQEMYTNPSVIIDKVTELYKLGYKHIVYIAKAPYTSTLHMTQAEDDDGLFFMSRDVIRGLKSEYHDIKIYPMFFDKYYAVRLENIAAGSLYIQDTVELTNLVEDPSKKSVVFFNLFNGMKVGKEEERYYRGVISYATLLNIYQGILDDEDIHKGLIFDGSLKDDILQYLTLFHFSRYQKADKQIHIKLDPYDKLIGDKSVGKLSLFNHFRGKGEFNSLAFLTLVRTVLNAKQ</sequence>
<evidence type="ECO:0000313" key="2">
    <source>
        <dbReference type="Proteomes" id="UP000662185"/>
    </source>
</evidence>
<gene>
    <name evidence="1" type="ORF">H6G06_09430</name>
</gene>
<organism evidence="1 2">
    <name type="scientific">Anabaena sphaerica FACHB-251</name>
    <dbReference type="NCBI Taxonomy" id="2692883"/>
    <lineage>
        <taxon>Bacteria</taxon>
        <taxon>Bacillati</taxon>
        <taxon>Cyanobacteriota</taxon>
        <taxon>Cyanophyceae</taxon>
        <taxon>Nostocales</taxon>
        <taxon>Nostocaceae</taxon>
        <taxon>Anabaena</taxon>
    </lineage>
</organism>
<comment type="caution">
    <text evidence="1">The sequence shown here is derived from an EMBL/GenBank/DDBJ whole genome shotgun (WGS) entry which is preliminary data.</text>
</comment>
<dbReference type="RefSeq" id="WP_190559389.1">
    <property type="nucleotide sequence ID" value="NZ_JACJQU010000004.1"/>
</dbReference>